<dbReference type="AlphaFoldDB" id="A0A100XJG1"/>
<dbReference type="EMBL" id="BCTB01000056">
    <property type="protein sequence ID" value="GAT17613.1"/>
    <property type="molecule type" value="Genomic_DNA"/>
</dbReference>
<keyword evidence="1" id="KW-0472">Membrane</keyword>
<protein>
    <submittedName>
        <fullName evidence="2">Uncharacterized protein</fullName>
    </submittedName>
</protein>
<dbReference type="Proteomes" id="UP000069654">
    <property type="component" value="Unassembled WGS sequence"/>
</dbReference>
<feature type="transmembrane region" description="Helical" evidence="1">
    <location>
        <begin position="6"/>
        <end position="31"/>
    </location>
</feature>
<dbReference type="OMA" id="PHCRHPV"/>
<sequence>MTVFEWFTAALAAALVLATFLGFFIGLLGWLGGVYIVRCSGCHHLTLSSERDPRPSCVHCRHPMLTHPLYSVRHPHQKPIVDDPLRY</sequence>
<evidence type="ECO:0000256" key="1">
    <source>
        <dbReference type="SAM" id="Phobius"/>
    </source>
</evidence>
<keyword evidence="1" id="KW-1133">Transmembrane helix</keyword>
<dbReference type="STRING" id="1797.RMCT_4582"/>
<gene>
    <name evidence="2" type="ORF">RMCT_4582</name>
</gene>
<accession>A0A100XJG1</accession>
<evidence type="ECO:0000313" key="2">
    <source>
        <dbReference type="EMBL" id="GAT17613.1"/>
    </source>
</evidence>
<dbReference type="OrthoDB" id="4747870at2"/>
<dbReference type="RefSeq" id="WP_003926060.1">
    <property type="nucleotide sequence ID" value="NZ_BCTB01000056.1"/>
</dbReference>
<name>A0A100XJG1_MYCTH</name>
<organism evidence="2 3">
    <name type="scientific">Mycolicibacterium thermoresistibile</name>
    <name type="common">Mycobacterium thermoresistibile</name>
    <dbReference type="NCBI Taxonomy" id="1797"/>
    <lineage>
        <taxon>Bacteria</taxon>
        <taxon>Bacillati</taxon>
        <taxon>Actinomycetota</taxon>
        <taxon>Actinomycetes</taxon>
        <taxon>Mycobacteriales</taxon>
        <taxon>Mycobacteriaceae</taxon>
        <taxon>Mycolicibacterium</taxon>
    </lineage>
</organism>
<evidence type="ECO:0000313" key="3">
    <source>
        <dbReference type="Proteomes" id="UP000069654"/>
    </source>
</evidence>
<comment type="caution">
    <text evidence="2">The sequence shown here is derived from an EMBL/GenBank/DDBJ whole genome shotgun (WGS) entry which is preliminary data.</text>
</comment>
<keyword evidence="1" id="KW-0812">Transmembrane</keyword>
<reference evidence="2 3" key="1">
    <citation type="journal article" date="2016" name="Genome Announc.">
        <title>Draft Genome Sequences of Five Rapidly Growing Mycobacterium Species, M. thermoresistibile, M. fortuitum subsp. acetamidolyticum, M. canariasense, M. brisbanense, and M. novocastrense.</title>
        <authorList>
            <person name="Katahira K."/>
            <person name="Ogura Y."/>
            <person name="Gotoh Y."/>
            <person name="Hayashi T."/>
        </authorList>
    </citation>
    <scope>NUCLEOTIDE SEQUENCE [LARGE SCALE GENOMIC DNA]</scope>
    <source>
        <strain evidence="2 3">JCM6362</strain>
    </source>
</reference>
<proteinExistence type="predicted"/>
<reference evidence="3" key="2">
    <citation type="submission" date="2016-02" db="EMBL/GenBank/DDBJ databases">
        <title>Draft genome sequence of five rapidly growing Mycobacterium species.</title>
        <authorList>
            <person name="Katahira K."/>
            <person name="Gotou Y."/>
            <person name="Iida K."/>
            <person name="Ogura Y."/>
            <person name="Hayashi T."/>
        </authorList>
    </citation>
    <scope>NUCLEOTIDE SEQUENCE [LARGE SCALE GENOMIC DNA]</scope>
    <source>
        <strain evidence="3">JCM6362</strain>
    </source>
</reference>